<feature type="region of interest" description="Disordered" evidence="1">
    <location>
        <begin position="104"/>
        <end position="175"/>
    </location>
</feature>
<keyword evidence="3" id="KW-1185">Reference proteome</keyword>
<feature type="compositionally biased region" description="Basic and acidic residues" evidence="1">
    <location>
        <begin position="117"/>
        <end position="130"/>
    </location>
</feature>
<feature type="compositionally biased region" description="Basic and acidic residues" evidence="1">
    <location>
        <begin position="11"/>
        <end position="37"/>
    </location>
</feature>
<dbReference type="EMBL" id="JBCNJP010000025">
    <property type="protein sequence ID" value="KAK9055911.1"/>
    <property type="molecule type" value="Genomic_DNA"/>
</dbReference>
<feature type="compositionally biased region" description="Basic and acidic residues" evidence="1">
    <location>
        <begin position="143"/>
        <end position="154"/>
    </location>
</feature>
<accession>A0AAP0CH00</accession>
<organism evidence="2 3">
    <name type="scientific">Deinandra increscens subsp. villosa</name>
    <dbReference type="NCBI Taxonomy" id="3103831"/>
    <lineage>
        <taxon>Eukaryota</taxon>
        <taxon>Viridiplantae</taxon>
        <taxon>Streptophyta</taxon>
        <taxon>Embryophyta</taxon>
        <taxon>Tracheophyta</taxon>
        <taxon>Spermatophyta</taxon>
        <taxon>Magnoliopsida</taxon>
        <taxon>eudicotyledons</taxon>
        <taxon>Gunneridae</taxon>
        <taxon>Pentapetalae</taxon>
        <taxon>asterids</taxon>
        <taxon>campanulids</taxon>
        <taxon>Asterales</taxon>
        <taxon>Asteraceae</taxon>
        <taxon>Asteroideae</taxon>
        <taxon>Heliantheae alliance</taxon>
        <taxon>Madieae</taxon>
        <taxon>Madiinae</taxon>
        <taxon>Deinandra</taxon>
    </lineage>
</organism>
<dbReference type="AlphaFoldDB" id="A0AAP0CH00"/>
<reference evidence="2 3" key="1">
    <citation type="submission" date="2024-04" db="EMBL/GenBank/DDBJ databases">
        <title>The reference genome of an endangered Asteraceae, Deinandra increscens subsp. villosa, native to the Central Coast of California.</title>
        <authorList>
            <person name="Guilliams M."/>
            <person name="Hasenstab-Lehman K."/>
            <person name="Meyer R."/>
            <person name="Mcevoy S."/>
        </authorList>
    </citation>
    <scope>NUCLEOTIDE SEQUENCE [LARGE SCALE GENOMIC DNA]</scope>
    <source>
        <tissue evidence="2">Leaf</tissue>
    </source>
</reference>
<gene>
    <name evidence="2" type="ORF">SSX86_026998</name>
</gene>
<evidence type="ECO:0000313" key="2">
    <source>
        <dbReference type="EMBL" id="KAK9055911.1"/>
    </source>
</evidence>
<feature type="region of interest" description="Disordered" evidence="1">
    <location>
        <begin position="62"/>
        <end position="88"/>
    </location>
</feature>
<comment type="caution">
    <text evidence="2">The sequence shown here is derived from an EMBL/GenBank/DDBJ whole genome shotgun (WGS) entry which is preliminary data.</text>
</comment>
<protein>
    <submittedName>
        <fullName evidence="2">Uncharacterized protein</fullName>
    </submittedName>
</protein>
<dbReference type="Proteomes" id="UP001408789">
    <property type="component" value="Unassembled WGS sequence"/>
</dbReference>
<name>A0AAP0CH00_9ASTR</name>
<feature type="region of interest" description="Disordered" evidence="1">
    <location>
        <begin position="1"/>
        <end position="37"/>
    </location>
</feature>
<sequence>MEMGSGSNGDGEEKKDAKELKRAEAMKEKAKGKRPMDIETVPNVETITEKTKEIVIDVAKARKAKGKEVAAGAGSGSKGSKGKQKENVVKSCYSLRSRSKGMMDIDVKPTVEMAAPGEKRKAGEKKRDFLLSRQACKKFKTARSKDDSDDKDGKGNAAEARTTRTRSEKRKVRSI</sequence>
<evidence type="ECO:0000313" key="3">
    <source>
        <dbReference type="Proteomes" id="UP001408789"/>
    </source>
</evidence>
<evidence type="ECO:0000256" key="1">
    <source>
        <dbReference type="SAM" id="MobiDB-lite"/>
    </source>
</evidence>
<proteinExistence type="predicted"/>